<proteinExistence type="predicted"/>
<protein>
    <submittedName>
        <fullName evidence="3">Uncharacterized protein</fullName>
    </submittedName>
</protein>
<evidence type="ECO:0000256" key="2">
    <source>
        <dbReference type="SAM" id="Phobius"/>
    </source>
</evidence>
<reference evidence="3 4" key="1">
    <citation type="submission" date="2024-08" db="EMBL/GenBank/DDBJ databases">
        <authorList>
            <person name="Ishaq N."/>
        </authorList>
    </citation>
    <scope>NUCLEOTIDE SEQUENCE [LARGE SCALE GENOMIC DNA]</scope>
    <source>
        <strain evidence="3 4">JCM 30400</strain>
    </source>
</reference>
<feature type="transmembrane region" description="Helical" evidence="2">
    <location>
        <begin position="84"/>
        <end position="104"/>
    </location>
</feature>
<dbReference type="Proteomes" id="UP001569414">
    <property type="component" value="Unassembled WGS sequence"/>
</dbReference>
<organism evidence="3 4">
    <name type="scientific">Microbulbifer echini</name>
    <dbReference type="NCBI Taxonomy" id="1529067"/>
    <lineage>
        <taxon>Bacteria</taxon>
        <taxon>Pseudomonadati</taxon>
        <taxon>Pseudomonadota</taxon>
        <taxon>Gammaproteobacteria</taxon>
        <taxon>Cellvibrionales</taxon>
        <taxon>Microbulbiferaceae</taxon>
        <taxon>Microbulbifer</taxon>
    </lineage>
</organism>
<evidence type="ECO:0000256" key="1">
    <source>
        <dbReference type="SAM" id="Coils"/>
    </source>
</evidence>
<accession>A0ABV4NP27</accession>
<keyword evidence="1" id="KW-0175">Coiled coil</keyword>
<name>A0ABV4NP27_9GAMM</name>
<feature type="transmembrane region" description="Helical" evidence="2">
    <location>
        <begin position="12"/>
        <end position="33"/>
    </location>
</feature>
<dbReference type="RefSeq" id="WP_371843381.1">
    <property type="nucleotide sequence ID" value="NZ_JBGMEL010000008.1"/>
</dbReference>
<feature type="coiled-coil region" evidence="1">
    <location>
        <begin position="115"/>
        <end position="142"/>
    </location>
</feature>
<evidence type="ECO:0000313" key="3">
    <source>
        <dbReference type="EMBL" id="MFA0790756.1"/>
    </source>
</evidence>
<keyword evidence="4" id="KW-1185">Reference proteome</keyword>
<keyword evidence="2" id="KW-0812">Transmembrane</keyword>
<evidence type="ECO:0000313" key="4">
    <source>
        <dbReference type="Proteomes" id="UP001569414"/>
    </source>
</evidence>
<keyword evidence="2" id="KW-1133">Transmembrane helix</keyword>
<gene>
    <name evidence="3" type="ORF">ACCI51_09385</name>
</gene>
<keyword evidence="2" id="KW-0472">Membrane</keyword>
<comment type="caution">
    <text evidence="3">The sequence shown here is derived from an EMBL/GenBank/DDBJ whole genome shotgun (WGS) entry which is preliminary data.</text>
</comment>
<dbReference type="EMBL" id="JBGMEL010000008">
    <property type="protein sequence ID" value="MFA0790756.1"/>
    <property type="molecule type" value="Genomic_DNA"/>
</dbReference>
<sequence>MQSRIPIPTDNIFKFYALFGLLILLTTGIMFFMRHEQYNTMAFERYIPTETLRAKKSLTEDEALKLFILEEKSKIAKSNKDFELGLYLFCFFLFGGGFTIYGFYHWHTKIQPKQDRLLDLQIEKYETEAKALNKQLHRTRYTRR</sequence>